<organism evidence="4 5">
    <name type="scientific">Azospira inquinata</name>
    <dbReference type="NCBI Taxonomy" id="2785627"/>
    <lineage>
        <taxon>Bacteria</taxon>
        <taxon>Pseudomonadati</taxon>
        <taxon>Pseudomonadota</taxon>
        <taxon>Betaproteobacteria</taxon>
        <taxon>Rhodocyclales</taxon>
        <taxon>Rhodocyclaceae</taxon>
        <taxon>Azospira</taxon>
    </lineage>
</organism>
<gene>
    <name evidence="4" type="ORF">Azoinq_00620</name>
</gene>
<protein>
    <submittedName>
        <fullName evidence="4">Glutathione peroxidase</fullName>
    </submittedName>
</protein>
<proteinExistence type="inferred from homology"/>
<keyword evidence="2 4" id="KW-0575">Peroxidase</keyword>
<name>A0A975XUU2_9RHOO</name>
<dbReference type="InterPro" id="IPR029759">
    <property type="entry name" value="GPX_AS"/>
</dbReference>
<reference evidence="4" key="1">
    <citation type="submission" date="2020-11" db="EMBL/GenBank/DDBJ databases">
        <title>Azospira inquinata sp. nov.</title>
        <authorList>
            <person name="Moe W.M."/>
            <person name="Mikes M.C."/>
        </authorList>
    </citation>
    <scope>NUCLEOTIDE SEQUENCE</scope>
    <source>
        <strain evidence="4">Azo-3</strain>
    </source>
</reference>
<dbReference type="PROSITE" id="PS00763">
    <property type="entry name" value="GLUTATHIONE_PEROXID_2"/>
    <property type="match status" value="1"/>
</dbReference>
<dbReference type="PROSITE" id="PS51355">
    <property type="entry name" value="GLUTATHIONE_PEROXID_3"/>
    <property type="match status" value="1"/>
</dbReference>
<evidence type="ECO:0000313" key="5">
    <source>
        <dbReference type="Proteomes" id="UP000683428"/>
    </source>
</evidence>
<dbReference type="PANTHER" id="PTHR11592">
    <property type="entry name" value="GLUTATHIONE PEROXIDASE"/>
    <property type="match status" value="1"/>
</dbReference>
<accession>A0A975XUU2</accession>
<dbReference type="PANTHER" id="PTHR11592:SF78">
    <property type="entry name" value="GLUTATHIONE PEROXIDASE"/>
    <property type="match status" value="1"/>
</dbReference>
<comment type="similarity">
    <text evidence="1">Belongs to the glutathione peroxidase family.</text>
</comment>
<sequence>MADQPDLYTIPLERLNGEPATLGDYAGRVLLIVNTASRCGFTPQYQGLEALHRRYGDQGLTVLGFPCNQFGGQEPGDAAEIGAFCEKNYGVSFPLFAKIQVNGPQAHPLYQALKAAAPGVLGSEAIKWNFTKFLVNRQGRVTQRYAPTTRPEELAGDIEALLQA</sequence>
<evidence type="ECO:0000313" key="4">
    <source>
        <dbReference type="EMBL" id="QWT49158.1"/>
    </source>
</evidence>
<dbReference type="RefSeq" id="WP_216127933.1">
    <property type="nucleotide sequence ID" value="NZ_CP064782.1"/>
</dbReference>
<dbReference type="Pfam" id="PF00255">
    <property type="entry name" value="GSHPx"/>
    <property type="match status" value="1"/>
</dbReference>
<dbReference type="FunFam" id="3.40.30.10:FF:000010">
    <property type="entry name" value="Glutathione peroxidase"/>
    <property type="match status" value="1"/>
</dbReference>
<dbReference type="InterPro" id="IPR000889">
    <property type="entry name" value="Glutathione_peroxidase"/>
</dbReference>
<dbReference type="InterPro" id="IPR029760">
    <property type="entry name" value="GPX_CS"/>
</dbReference>
<dbReference type="GO" id="GO:0034599">
    <property type="term" value="P:cellular response to oxidative stress"/>
    <property type="evidence" value="ECO:0007669"/>
    <property type="project" value="TreeGrafter"/>
</dbReference>
<evidence type="ECO:0000256" key="2">
    <source>
        <dbReference type="ARBA" id="ARBA00022559"/>
    </source>
</evidence>
<evidence type="ECO:0000256" key="3">
    <source>
        <dbReference type="ARBA" id="ARBA00023002"/>
    </source>
</evidence>
<keyword evidence="3" id="KW-0560">Oxidoreductase</keyword>
<evidence type="ECO:0000256" key="1">
    <source>
        <dbReference type="ARBA" id="ARBA00006926"/>
    </source>
</evidence>
<keyword evidence="5" id="KW-1185">Reference proteome</keyword>
<dbReference type="KEGG" id="aiq:Azoinq_00620"/>
<dbReference type="PIRSF" id="PIRSF000303">
    <property type="entry name" value="Glutathion_perox"/>
    <property type="match status" value="1"/>
</dbReference>
<dbReference type="PROSITE" id="PS00460">
    <property type="entry name" value="GLUTATHIONE_PEROXID_1"/>
    <property type="match status" value="1"/>
</dbReference>
<dbReference type="Proteomes" id="UP000683428">
    <property type="component" value="Chromosome"/>
</dbReference>
<dbReference type="CDD" id="cd00340">
    <property type="entry name" value="GSH_Peroxidase"/>
    <property type="match status" value="1"/>
</dbReference>
<dbReference type="AlphaFoldDB" id="A0A975XUU2"/>
<dbReference type="EMBL" id="CP064782">
    <property type="protein sequence ID" value="QWT49158.1"/>
    <property type="molecule type" value="Genomic_DNA"/>
</dbReference>
<dbReference type="GO" id="GO:0004601">
    <property type="term" value="F:peroxidase activity"/>
    <property type="evidence" value="ECO:0007669"/>
    <property type="project" value="UniProtKB-KW"/>
</dbReference>